<proteinExistence type="inferred from homology"/>
<dbReference type="OrthoDB" id="9803749at2"/>
<name>A0A177NB82_9GAMM</name>
<dbReference type="InterPro" id="IPR006660">
    <property type="entry name" value="Arsenate_reductase-like"/>
</dbReference>
<comment type="caution">
    <text evidence="3">The sequence shown here is derived from an EMBL/GenBank/DDBJ whole genome shotgun (WGS) entry which is preliminary data.</text>
</comment>
<evidence type="ECO:0000256" key="2">
    <source>
        <dbReference type="PROSITE-ProRule" id="PRU01282"/>
    </source>
</evidence>
<dbReference type="SUPFAM" id="SSF52833">
    <property type="entry name" value="Thioredoxin-like"/>
    <property type="match status" value="1"/>
</dbReference>
<reference evidence="4" key="1">
    <citation type="submission" date="2016-03" db="EMBL/GenBank/DDBJ databases">
        <authorList>
            <person name="Heylen K."/>
            <person name="De Vos P."/>
            <person name="Vekeman B."/>
        </authorList>
    </citation>
    <scope>NUCLEOTIDE SEQUENCE [LARGE SCALE GENOMIC DNA]</scope>
    <source>
        <strain evidence="4">R-45383</strain>
    </source>
</reference>
<dbReference type="PANTHER" id="PTHR30041:SF8">
    <property type="entry name" value="PROTEIN YFFB"/>
    <property type="match status" value="1"/>
</dbReference>
<dbReference type="NCBIfam" id="NF008107">
    <property type="entry name" value="PRK10853.1"/>
    <property type="match status" value="1"/>
</dbReference>
<organism evidence="3 4">
    <name type="scientific">Methylomonas koyamae</name>
    <dbReference type="NCBI Taxonomy" id="702114"/>
    <lineage>
        <taxon>Bacteria</taxon>
        <taxon>Pseudomonadati</taxon>
        <taxon>Pseudomonadota</taxon>
        <taxon>Gammaproteobacteria</taxon>
        <taxon>Methylococcales</taxon>
        <taxon>Methylococcaceae</taxon>
        <taxon>Methylomonas</taxon>
    </lineage>
</organism>
<dbReference type="PROSITE" id="PS51353">
    <property type="entry name" value="ARSC"/>
    <property type="match status" value="1"/>
</dbReference>
<dbReference type="AlphaFoldDB" id="A0A177NB82"/>
<sequence>MLVLYGIKNCDTVKKARACLDGRGVNYRFHDFRVDGLDEALLRRFVAHAGWNTVLNQRSTSWRSLSDAQKADLDETKAVALMLELPTLIKRPILDDGQQLIVGFAADRYPSAS</sequence>
<protein>
    <submittedName>
        <fullName evidence="3">Arsenate reductase</fullName>
    </submittedName>
</protein>
<dbReference type="Gene3D" id="3.40.30.10">
    <property type="entry name" value="Glutaredoxin"/>
    <property type="match status" value="1"/>
</dbReference>
<dbReference type="NCBIfam" id="TIGR01617">
    <property type="entry name" value="arsC_related"/>
    <property type="match status" value="1"/>
</dbReference>
<evidence type="ECO:0000313" key="3">
    <source>
        <dbReference type="EMBL" id="OAI14459.1"/>
    </source>
</evidence>
<dbReference type="RefSeq" id="WP_064031001.1">
    <property type="nucleotide sequence ID" value="NZ_LUUK01000200.1"/>
</dbReference>
<dbReference type="EMBL" id="LUUK01000200">
    <property type="protein sequence ID" value="OAI14459.1"/>
    <property type="molecule type" value="Genomic_DNA"/>
</dbReference>
<dbReference type="Proteomes" id="UP000077628">
    <property type="component" value="Unassembled WGS sequence"/>
</dbReference>
<dbReference type="CDD" id="cd03035">
    <property type="entry name" value="ArsC_Yffb"/>
    <property type="match status" value="1"/>
</dbReference>
<comment type="similarity">
    <text evidence="1 2">Belongs to the ArsC family.</text>
</comment>
<dbReference type="STRING" id="702114.A1355_12565"/>
<accession>A0A177NB82</accession>
<dbReference type="InterPro" id="IPR036249">
    <property type="entry name" value="Thioredoxin-like_sf"/>
</dbReference>
<dbReference type="Pfam" id="PF03960">
    <property type="entry name" value="ArsC"/>
    <property type="match status" value="1"/>
</dbReference>
<keyword evidence="4" id="KW-1185">Reference proteome</keyword>
<gene>
    <name evidence="3" type="ORF">A1355_12565</name>
</gene>
<evidence type="ECO:0000256" key="1">
    <source>
        <dbReference type="ARBA" id="ARBA00007198"/>
    </source>
</evidence>
<evidence type="ECO:0000313" key="4">
    <source>
        <dbReference type="Proteomes" id="UP000077628"/>
    </source>
</evidence>
<dbReference type="InterPro" id="IPR006504">
    <property type="entry name" value="Tscrpt_reg_Spx/MgsR"/>
</dbReference>
<dbReference type="PANTHER" id="PTHR30041">
    <property type="entry name" value="ARSENATE REDUCTASE"/>
    <property type="match status" value="1"/>
</dbReference>